<dbReference type="EMBL" id="CP168151">
    <property type="protein sequence ID" value="XFD39225.1"/>
    <property type="molecule type" value="Genomic_DNA"/>
</dbReference>
<dbReference type="Proteomes" id="UP001149860">
    <property type="component" value="Chromosome"/>
</dbReference>
<organism evidence="1 2">
    <name type="scientific">Lentilactobacillus terminaliae</name>
    <dbReference type="NCBI Taxonomy" id="3003483"/>
    <lineage>
        <taxon>Bacteria</taxon>
        <taxon>Bacillati</taxon>
        <taxon>Bacillota</taxon>
        <taxon>Bacilli</taxon>
        <taxon>Lactobacillales</taxon>
        <taxon>Lactobacillaceae</taxon>
        <taxon>Lentilactobacillus</taxon>
    </lineage>
</organism>
<keyword evidence="2" id="KW-1185">Reference proteome</keyword>
<accession>A0ACD5DE67</accession>
<name>A0ACD5DE67_9LACO</name>
<protein>
    <submittedName>
        <fullName evidence="1">Uncharacterized protein</fullName>
    </submittedName>
</protein>
<sequence length="142" mass="15681">MQSINEFTDGRWDVADMVVSIDGIKPKIYTSGDVFTLSFNEDNITISSDVYGNGITVINHNGQADLTINLSRLDPIWKKVLEEQAFKEEAHKIVIYTPVEIISTSSASIAKIPDLNGNNEAPTVGLQFHCVRASVDPNEDQK</sequence>
<evidence type="ECO:0000313" key="1">
    <source>
        <dbReference type="EMBL" id="XFD39225.1"/>
    </source>
</evidence>
<gene>
    <name evidence="1" type="ORF">O0236_007245</name>
</gene>
<evidence type="ECO:0000313" key="2">
    <source>
        <dbReference type="Proteomes" id="UP001149860"/>
    </source>
</evidence>
<reference evidence="1" key="1">
    <citation type="submission" date="2024-08" db="EMBL/GenBank/DDBJ databases">
        <title>Lentilactobacillus sp. nov., isolated from tree bark.</title>
        <authorList>
            <person name="Phuengjayaem S."/>
            <person name="Tanasupawat S."/>
        </authorList>
    </citation>
    <scope>NUCLEOTIDE SEQUENCE</scope>
    <source>
        <strain evidence="1">SPB1-3</strain>
    </source>
</reference>
<proteinExistence type="predicted"/>